<dbReference type="AlphaFoldDB" id="A0A382QVV8"/>
<name>A0A382QVV8_9ZZZZ</name>
<evidence type="ECO:0000313" key="1">
    <source>
        <dbReference type="EMBL" id="SVC89050.1"/>
    </source>
</evidence>
<dbReference type="EMBL" id="UINC01116954">
    <property type="protein sequence ID" value="SVC89050.1"/>
    <property type="molecule type" value="Genomic_DNA"/>
</dbReference>
<organism evidence="1">
    <name type="scientific">marine metagenome</name>
    <dbReference type="NCBI Taxonomy" id="408172"/>
    <lineage>
        <taxon>unclassified sequences</taxon>
        <taxon>metagenomes</taxon>
        <taxon>ecological metagenomes</taxon>
    </lineage>
</organism>
<proteinExistence type="predicted"/>
<sequence>MGKSKLSAADMNPKTIVSVGSIALDWLEFP</sequence>
<gene>
    <name evidence="1" type="ORF">METZ01_LOCUS341904</name>
</gene>
<feature type="non-terminal residue" evidence="1">
    <location>
        <position position="30"/>
    </location>
</feature>
<protein>
    <submittedName>
        <fullName evidence="1">Uncharacterized protein</fullName>
    </submittedName>
</protein>
<reference evidence="1" key="1">
    <citation type="submission" date="2018-05" db="EMBL/GenBank/DDBJ databases">
        <authorList>
            <person name="Lanie J.A."/>
            <person name="Ng W.-L."/>
            <person name="Kazmierczak K.M."/>
            <person name="Andrzejewski T.M."/>
            <person name="Davidsen T.M."/>
            <person name="Wayne K.J."/>
            <person name="Tettelin H."/>
            <person name="Glass J.I."/>
            <person name="Rusch D."/>
            <person name="Podicherti R."/>
            <person name="Tsui H.-C.T."/>
            <person name="Winkler M.E."/>
        </authorList>
    </citation>
    <scope>NUCLEOTIDE SEQUENCE</scope>
</reference>
<accession>A0A382QVV8</accession>